<dbReference type="Proteomes" id="UP000198287">
    <property type="component" value="Unassembled WGS sequence"/>
</dbReference>
<dbReference type="PANTHER" id="PTHR48043">
    <property type="entry name" value="EG:EG0003.4 PROTEIN-RELATED"/>
    <property type="match status" value="1"/>
</dbReference>
<keyword evidence="5" id="KW-1185">Reference proteome</keyword>
<keyword evidence="2" id="KW-0328">Glycosyltransferase</keyword>
<gene>
    <name evidence="4" type="ORF">Fcan01_13535</name>
</gene>
<dbReference type="AlphaFoldDB" id="A0A226E3Z9"/>
<sequence>MVEFMTNWYITATLGEGAFGDHRISVWGLIDKLVEKGHKVTFISPYEAKVPYFHPNITDIVPMNLAEDVGIIRIDFISMRLKNGVQAIDDLWYEYYDAGIRGCKSLMQNEQVLKWINESSYDLVILNALYNDCGYGLVHKFQAPHIMYTTTTHFPWFKDAYGFPDENLPEMEFHYPLEMTFVQSIRNLVSGLYWQWKRHTELFPILEPLLRSALKIPDLPPLHEIEMNTSLIFTNTHPSEEFPRSLPPNVVEIGGIHCSDDRKPLPQDLEDFIASGDNGFILLSFGTFAAINNLPIHLQHVFFNAMKAVPKYQFLVKYNQDRPDWVPKNVHTLKWVQQQDLIAHPKIRAFIGHGGLLSTQEAIFHGVPMIIVPLFAEQDYQAVRANDRETAIALEIAELTEEKLLNAILEVTNVHFHIKEKHPQLFKEYSFKSRKCRICSGVCTSLNFMGLQSHVVERKCKPRMKKKAEEPKKTNALFTSSDVVSMSAESRRQQNHVTIQNPETGRGHVVVQNGQKNYQNQESFILLQERIQNTQNPRPLGFNQKICGTRGVSESTDMQPNPKKTPHNSNFTQPVCTSFLCSSRDKNVTELCASCKETNDLLLPDSRTHLLSLPTTDNPISLNNPVPLNAQTANKGGAIRDMKNCKRTVKLIKTAKNPNVNLQNSKQSSNENNDGDGFQINRIVLKIKKELWEQVKMERDQSVE</sequence>
<evidence type="ECO:0000313" key="5">
    <source>
        <dbReference type="Proteomes" id="UP000198287"/>
    </source>
</evidence>
<dbReference type="Gene3D" id="3.40.50.2000">
    <property type="entry name" value="Glycogen Phosphorylase B"/>
    <property type="match status" value="1"/>
</dbReference>
<dbReference type="InterPro" id="IPR050271">
    <property type="entry name" value="UDP-glycosyltransferase"/>
</dbReference>
<comment type="similarity">
    <text evidence="1">Belongs to the UDP-glycosyltransferase family.</text>
</comment>
<dbReference type="SUPFAM" id="SSF53756">
    <property type="entry name" value="UDP-Glycosyltransferase/glycogen phosphorylase"/>
    <property type="match status" value="1"/>
</dbReference>
<accession>A0A226E3Z9</accession>
<dbReference type="Pfam" id="PF00201">
    <property type="entry name" value="UDPGT"/>
    <property type="match status" value="1"/>
</dbReference>
<evidence type="ECO:0000256" key="3">
    <source>
        <dbReference type="ARBA" id="ARBA00022679"/>
    </source>
</evidence>
<dbReference type="EMBL" id="LNIX01000007">
    <property type="protein sequence ID" value="OXA51631.1"/>
    <property type="molecule type" value="Genomic_DNA"/>
</dbReference>
<dbReference type="InterPro" id="IPR002213">
    <property type="entry name" value="UDP_glucos_trans"/>
</dbReference>
<dbReference type="CDD" id="cd03784">
    <property type="entry name" value="GT1_Gtf-like"/>
    <property type="match status" value="1"/>
</dbReference>
<evidence type="ECO:0000256" key="2">
    <source>
        <dbReference type="ARBA" id="ARBA00022676"/>
    </source>
</evidence>
<reference evidence="4 5" key="1">
    <citation type="submission" date="2015-12" db="EMBL/GenBank/DDBJ databases">
        <title>The genome of Folsomia candida.</title>
        <authorList>
            <person name="Faddeeva A."/>
            <person name="Derks M.F."/>
            <person name="Anvar Y."/>
            <person name="Smit S."/>
            <person name="Van Straalen N."/>
            <person name="Roelofs D."/>
        </authorList>
    </citation>
    <scope>NUCLEOTIDE SEQUENCE [LARGE SCALE GENOMIC DNA]</scope>
    <source>
        <strain evidence="4 5">VU population</strain>
        <tissue evidence="4">Whole body</tissue>
    </source>
</reference>
<protein>
    <submittedName>
        <fullName evidence="4">UDP-glucuronosyltransferase 2B7</fullName>
    </submittedName>
</protein>
<dbReference type="InterPro" id="IPR035595">
    <property type="entry name" value="UDP_glycos_trans_CS"/>
</dbReference>
<dbReference type="OrthoDB" id="5835829at2759"/>
<evidence type="ECO:0000256" key="1">
    <source>
        <dbReference type="ARBA" id="ARBA00009995"/>
    </source>
</evidence>
<dbReference type="PROSITE" id="PS00375">
    <property type="entry name" value="UDPGT"/>
    <property type="match status" value="1"/>
</dbReference>
<dbReference type="GO" id="GO:0008194">
    <property type="term" value="F:UDP-glycosyltransferase activity"/>
    <property type="evidence" value="ECO:0007669"/>
    <property type="project" value="InterPro"/>
</dbReference>
<dbReference type="PANTHER" id="PTHR48043:SF159">
    <property type="entry name" value="EG:EG0003.4 PROTEIN-RELATED"/>
    <property type="match status" value="1"/>
</dbReference>
<organism evidence="4 5">
    <name type="scientific">Folsomia candida</name>
    <name type="common">Springtail</name>
    <dbReference type="NCBI Taxonomy" id="158441"/>
    <lineage>
        <taxon>Eukaryota</taxon>
        <taxon>Metazoa</taxon>
        <taxon>Ecdysozoa</taxon>
        <taxon>Arthropoda</taxon>
        <taxon>Hexapoda</taxon>
        <taxon>Collembola</taxon>
        <taxon>Entomobryomorpha</taxon>
        <taxon>Isotomoidea</taxon>
        <taxon>Isotomidae</taxon>
        <taxon>Proisotominae</taxon>
        <taxon>Folsomia</taxon>
    </lineage>
</organism>
<proteinExistence type="inferred from homology"/>
<keyword evidence="3 4" id="KW-0808">Transferase</keyword>
<name>A0A226E3Z9_FOLCA</name>
<comment type="caution">
    <text evidence="4">The sequence shown here is derived from an EMBL/GenBank/DDBJ whole genome shotgun (WGS) entry which is preliminary data.</text>
</comment>
<dbReference type="FunFam" id="3.40.50.2000:FF:000021">
    <property type="entry name" value="UDP-glucuronosyltransferase"/>
    <property type="match status" value="1"/>
</dbReference>
<evidence type="ECO:0000313" key="4">
    <source>
        <dbReference type="EMBL" id="OXA51631.1"/>
    </source>
</evidence>